<keyword evidence="3" id="KW-1185">Reference proteome</keyword>
<feature type="transmembrane region" description="Helical" evidence="1">
    <location>
        <begin position="38"/>
        <end position="56"/>
    </location>
</feature>
<dbReference type="EMBL" id="JBDKWZ010000005">
    <property type="protein sequence ID" value="MEN7548408.1"/>
    <property type="molecule type" value="Genomic_DNA"/>
</dbReference>
<evidence type="ECO:0000313" key="2">
    <source>
        <dbReference type="EMBL" id="MEN7548408.1"/>
    </source>
</evidence>
<accession>A0AAW9S3G3</accession>
<organism evidence="2 3">
    <name type="scientific">Rapidithrix thailandica</name>
    <dbReference type="NCBI Taxonomy" id="413964"/>
    <lineage>
        <taxon>Bacteria</taxon>
        <taxon>Pseudomonadati</taxon>
        <taxon>Bacteroidota</taxon>
        <taxon>Cytophagia</taxon>
        <taxon>Cytophagales</taxon>
        <taxon>Flammeovirgaceae</taxon>
        <taxon>Rapidithrix</taxon>
    </lineage>
</organism>
<evidence type="ECO:0000313" key="3">
    <source>
        <dbReference type="Proteomes" id="UP001403385"/>
    </source>
</evidence>
<dbReference type="RefSeq" id="WP_346821187.1">
    <property type="nucleotide sequence ID" value="NZ_JBDKWZ010000005.1"/>
</dbReference>
<dbReference type="InterPro" id="IPR025250">
    <property type="entry name" value="DUF4199"/>
</dbReference>
<evidence type="ECO:0000256" key="1">
    <source>
        <dbReference type="SAM" id="Phobius"/>
    </source>
</evidence>
<comment type="caution">
    <text evidence="2">The sequence shown here is derived from an EMBL/GenBank/DDBJ whole genome shotgun (WGS) entry which is preliminary data.</text>
</comment>
<name>A0AAW9S3G3_9BACT</name>
<gene>
    <name evidence="2" type="ORF">AAG747_10845</name>
</gene>
<sequence length="173" mass="19528">MEDKLSVKPVAIKYGLILAVASFAYSFVLNVTNKTDDQLFATINYLIFILVFVFAFREFRTSNEGFMKYSEGLKLGTLTGLIAGFGSGLLTYLYMIFIDDSVIQVILNALRDQYARNPQFTEEMVEQVMAMMTKFITPLTLFIAGTLGNVFFGFLISLIIAAIMKKEKPEYEV</sequence>
<dbReference type="AlphaFoldDB" id="A0AAW9S3G3"/>
<feature type="transmembrane region" description="Helical" evidence="1">
    <location>
        <begin position="139"/>
        <end position="163"/>
    </location>
</feature>
<keyword evidence="1" id="KW-0812">Transmembrane</keyword>
<keyword evidence="1" id="KW-1133">Transmembrane helix</keyword>
<proteinExistence type="predicted"/>
<feature type="transmembrane region" description="Helical" evidence="1">
    <location>
        <begin position="12"/>
        <end position="32"/>
    </location>
</feature>
<reference evidence="2 3" key="1">
    <citation type="submission" date="2024-04" db="EMBL/GenBank/DDBJ databases">
        <title>Novel genus in family Flammeovirgaceae.</title>
        <authorList>
            <person name="Nguyen T.H."/>
            <person name="Vuong T.Q."/>
            <person name="Le H."/>
            <person name="Kim S.-G."/>
        </authorList>
    </citation>
    <scope>NUCLEOTIDE SEQUENCE [LARGE SCALE GENOMIC DNA]</scope>
    <source>
        <strain evidence="2 3">JCM 23209</strain>
    </source>
</reference>
<feature type="transmembrane region" description="Helical" evidence="1">
    <location>
        <begin position="77"/>
        <end position="97"/>
    </location>
</feature>
<dbReference type="Proteomes" id="UP001403385">
    <property type="component" value="Unassembled WGS sequence"/>
</dbReference>
<protein>
    <submittedName>
        <fullName evidence="2">DUF4199 domain-containing protein</fullName>
    </submittedName>
</protein>
<keyword evidence="1" id="KW-0472">Membrane</keyword>
<dbReference type="Pfam" id="PF13858">
    <property type="entry name" value="DUF4199"/>
    <property type="match status" value="1"/>
</dbReference>